<dbReference type="InterPro" id="IPR027267">
    <property type="entry name" value="AH/BAR_dom_sf"/>
</dbReference>
<sequence>MEAEMETPPKNKGHRMFVVRQGTLDNVIKSRGEAVEAKHLIKSRFSFESTHLQHMEKHKNSTLKIVESASSYPVFKKFNEKYMAEIQNSIVLQQSIVSKLGEAEGPYEMMKQWLDAPNTTTKPEELKKQLAAFYEEHGNKIKQLRKETKALRKIKDQLESCQDKLRCVQAALKRDFERKMVVSAGQMKEQKNLKGKIQELYSRREKSVQSCRGLLTEENEIRERMQKGMIQIAAEIHKFDTERVKATNDAMTKFAWILNQQEVFRKDKRNATFDLVAEVNPRFIIPPKAVPISKENTNCILYKFPDYAERLREMGFSEETTSSPETTTSPVVKPDGSSDGNAKTKPSSSKDADDGSTNQSTSKDTGYNSTKPSSSKETENSSTKPTANRSDEKGRFTEETQRSKKKVSPQLVEDEEKPKRKVGKPPGSEDSENENDKPPHVPKQVWVGGDDDKEKEKNEQVAVNNGEPEIEPDVPGRDENQPCSYGAPLEEPLRRVALVEFLATDNTFLSFKQGQKLVQTHTPNEAGLLFGYTRKHAYSQIKHGYFIANKTGLRTIIRKNIVKNLFRNK</sequence>
<dbReference type="EMBL" id="NEDP02005536">
    <property type="protein sequence ID" value="OWF39264.1"/>
    <property type="molecule type" value="Genomic_DNA"/>
</dbReference>
<proteinExistence type="predicted"/>
<evidence type="ECO:0000256" key="1">
    <source>
        <dbReference type="SAM" id="Coils"/>
    </source>
</evidence>
<evidence type="ECO:0000256" key="2">
    <source>
        <dbReference type="SAM" id="MobiDB-lite"/>
    </source>
</evidence>
<evidence type="ECO:0000313" key="3">
    <source>
        <dbReference type="EMBL" id="OWF39264.1"/>
    </source>
</evidence>
<feature type="region of interest" description="Disordered" evidence="2">
    <location>
        <begin position="316"/>
        <end position="481"/>
    </location>
</feature>
<feature type="compositionally biased region" description="Basic and acidic residues" evidence="2">
    <location>
        <begin position="389"/>
        <end position="402"/>
    </location>
</feature>
<feature type="compositionally biased region" description="Polar residues" evidence="2">
    <location>
        <begin position="354"/>
        <end position="367"/>
    </location>
</feature>
<dbReference type="Proteomes" id="UP000242188">
    <property type="component" value="Unassembled WGS sequence"/>
</dbReference>
<organism evidence="3 4">
    <name type="scientific">Mizuhopecten yessoensis</name>
    <name type="common">Japanese scallop</name>
    <name type="synonym">Patinopecten yessoensis</name>
    <dbReference type="NCBI Taxonomy" id="6573"/>
    <lineage>
        <taxon>Eukaryota</taxon>
        <taxon>Metazoa</taxon>
        <taxon>Spiralia</taxon>
        <taxon>Lophotrochozoa</taxon>
        <taxon>Mollusca</taxon>
        <taxon>Bivalvia</taxon>
        <taxon>Autobranchia</taxon>
        <taxon>Pteriomorphia</taxon>
        <taxon>Pectinida</taxon>
        <taxon>Pectinoidea</taxon>
        <taxon>Pectinidae</taxon>
        <taxon>Mizuhopecten</taxon>
    </lineage>
</organism>
<dbReference type="AlphaFoldDB" id="A0A210PS34"/>
<keyword evidence="1" id="KW-0175">Coiled coil</keyword>
<feature type="coiled-coil region" evidence="1">
    <location>
        <begin position="134"/>
        <end position="171"/>
    </location>
</feature>
<feature type="compositionally biased region" description="Basic and acidic residues" evidence="2">
    <location>
        <begin position="450"/>
        <end position="459"/>
    </location>
</feature>
<dbReference type="Gene3D" id="1.20.1270.60">
    <property type="entry name" value="Arfaptin homology (AH) domain/BAR domain"/>
    <property type="match status" value="1"/>
</dbReference>
<feature type="compositionally biased region" description="Low complexity" evidence="2">
    <location>
        <begin position="317"/>
        <end position="330"/>
    </location>
</feature>
<name>A0A210PS34_MIZYE</name>
<evidence type="ECO:0000313" key="4">
    <source>
        <dbReference type="Proteomes" id="UP000242188"/>
    </source>
</evidence>
<accession>A0A210PS34</accession>
<dbReference type="OrthoDB" id="10543249at2759"/>
<gene>
    <name evidence="3" type="ORF">KP79_PYT20730</name>
</gene>
<comment type="caution">
    <text evidence="3">The sequence shown here is derived from an EMBL/GenBank/DDBJ whole genome shotgun (WGS) entry which is preliminary data.</text>
</comment>
<keyword evidence="4" id="KW-1185">Reference proteome</keyword>
<feature type="compositionally biased region" description="Polar residues" evidence="2">
    <location>
        <begin position="338"/>
        <end position="347"/>
    </location>
</feature>
<reference evidence="3 4" key="1">
    <citation type="journal article" date="2017" name="Nat. Ecol. Evol.">
        <title>Scallop genome provides insights into evolution of bilaterian karyotype and development.</title>
        <authorList>
            <person name="Wang S."/>
            <person name="Zhang J."/>
            <person name="Jiao W."/>
            <person name="Li J."/>
            <person name="Xun X."/>
            <person name="Sun Y."/>
            <person name="Guo X."/>
            <person name="Huan P."/>
            <person name="Dong B."/>
            <person name="Zhang L."/>
            <person name="Hu X."/>
            <person name="Sun X."/>
            <person name="Wang J."/>
            <person name="Zhao C."/>
            <person name="Wang Y."/>
            <person name="Wang D."/>
            <person name="Huang X."/>
            <person name="Wang R."/>
            <person name="Lv J."/>
            <person name="Li Y."/>
            <person name="Zhang Z."/>
            <person name="Liu B."/>
            <person name="Lu W."/>
            <person name="Hui Y."/>
            <person name="Liang J."/>
            <person name="Zhou Z."/>
            <person name="Hou R."/>
            <person name="Li X."/>
            <person name="Liu Y."/>
            <person name="Li H."/>
            <person name="Ning X."/>
            <person name="Lin Y."/>
            <person name="Zhao L."/>
            <person name="Xing Q."/>
            <person name="Dou J."/>
            <person name="Li Y."/>
            <person name="Mao J."/>
            <person name="Guo H."/>
            <person name="Dou H."/>
            <person name="Li T."/>
            <person name="Mu C."/>
            <person name="Jiang W."/>
            <person name="Fu Q."/>
            <person name="Fu X."/>
            <person name="Miao Y."/>
            <person name="Liu J."/>
            <person name="Yu Q."/>
            <person name="Li R."/>
            <person name="Liao H."/>
            <person name="Li X."/>
            <person name="Kong Y."/>
            <person name="Jiang Z."/>
            <person name="Chourrout D."/>
            <person name="Li R."/>
            <person name="Bao Z."/>
        </authorList>
    </citation>
    <scope>NUCLEOTIDE SEQUENCE [LARGE SCALE GENOMIC DNA]</scope>
    <source>
        <strain evidence="3 4">PY_sf001</strain>
    </source>
</reference>
<protein>
    <submittedName>
        <fullName evidence="3">Uncharacterized protein</fullName>
    </submittedName>
</protein>